<dbReference type="Pfam" id="PF13460">
    <property type="entry name" value="NAD_binding_10"/>
    <property type="match status" value="1"/>
</dbReference>
<evidence type="ECO:0000259" key="1">
    <source>
        <dbReference type="Pfam" id="PF13460"/>
    </source>
</evidence>
<dbReference type="AlphaFoldDB" id="T0R1G1"/>
<dbReference type="OrthoDB" id="276721at2759"/>
<dbReference type="VEuPathDB" id="FungiDB:SDRG_16282"/>
<dbReference type="STRING" id="1156394.T0R1G1"/>
<dbReference type="GeneID" id="19957009"/>
<dbReference type="InterPro" id="IPR016040">
    <property type="entry name" value="NAD(P)-bd_dom"/>
</dbReference>
<dbReference type="SUPFAM" id="SSF51735">
    <property type="entry name" value="NAD(P)-binding Rossmann-fold domains"/>
    <property type="match status" value="1"/>
</dbReference>
<evidence type="ECO:0000313" key="2">
    <source>
        <dbReference type="EMBL" id="EQC25833.1"/>
    </source>
</evidence>
<feature type="domain" description="NAD(P)-binding" evidence="1">
    <location>
        <begin position="30"/>
        <end position="180"/>
    </location>
</feature>
<protein>
    <recommendedName>
        <fullName evidence="1">NAD(P)-binding domain-containing protein</fullName>
    </recommendedName>
</protein>
<dbReference type="PANTHER" id="PTHR12126:SF16">
    <property type="entry name" value="MIOREX COMPLEX COMPONENT 2"/>
    <property type="match status" value="1"/>
</dbReference>
<proteinExistence type="predicted"/>
<keyword evidence="3" id="KW-1185">Reference proteome</keyword>
<dbReference type="EMBL" id="JH767253">
    <property type="protein sequence ID" value="EQC25833.1"/>
    <property type="molecule type" value="Genomic_DNA"/>
</dbReference>
<dbReference type="GO" id="GO:0005739">
    <property type="term" value="C:mitochondrion"/>
    <property type="evidence" value="ECO:0007669"/>
    <property type="project" value="TreeGrafter"/>
</dbReference>
<dbReference type="InParanoid" id="T0R1G1"/>
<dbReference type="OMA" id="QMYKING"/>
<dbReference type="Proteomes" id="UP000030762">
    <property type="component" value="Unassembled WGS sequence"/>
</dbReference>
<dbReference type="Gene3D" id="3.40.50.720">
    <property type="entry name" value="NAD(P)-binding Rossmann-like Domain"/>
    <property type="match status" value="1"/>
</dbReference>
<name>T0R1G1_SAPDV</name>
<dbReference type="InterPro" id="IPR051207">
    <property type="entry name" value="ComplexI_NDUFA9_subunit"/>
</dbReference>
<gene>
    <name evidence="2" type="ORF">SDRG_16282</name>
</gene>
<accession>T0R1G1</accession>
<sequence length="264" mass="28054">MLPAATTATKRVVHSTMAYNPRQHTLLVVGGNGFVGSNILQRAVAKGIEVRSLNRSGKPTWGDQVPWVDKVEWIQGDVFSPTDLAKAVDGVTGVITTVGAFGSNEFMQKMCGDANIEVVRAAKAGEVDRVVFISESRVGKDIPTWAPLYGYFNGKQRVEDAIAAHFPTTGVCLRPGMIYGTRRVGNYLLPLQCVGGPMRFIGRDLGPVSTFVSRIPIVGAELQAACPVNAVAKAAVLGALGPAPGTHLDTSSILSFAESFHTMT</sequence>
<dbReference type="eggNOG" id="KOG4288">
    <property type="taxonomic scope" value="Eukaryota"/>
</dbReference>
<organism evidence="2 3">
    <name type="scientific">Saprolegnia diclina (strain VS20)</name>
    <dbReference type="NCBI Taxonomy" id="1156394"/>
    <lineage>
        <taxon>Eukaryota</taxon>
        <taxon>Sar</taxon>
        <taxon>Stramenopiles</taxon>
        <taxon>Oomycota</taxon>
        <taxon>Saprolegniomycetes</taxon>
        <taxon>Saprolegniales</taxon>
        <taxon>Saprolegniaceae</taxon>
        <taxon>Saprolegnia</taxon>
    </lineage>
</organism>
<dbReference type="GO" id="GO:0044877">
    <property type="term" value="F:protein-containing complex binding"/>
    <property type="evidence" value="ECO:0007669"/>
    <property type="project" value="TreeGrafter"/>
</dbReference>
<reference evidence="2 3" key="1">
    <citation type="submission" date="2012-04" db="EMBL/GenBank/DDBJ databases">
        <title>The Genome Sequence of Saprolegnia declina VS20.</title>
        <authorList>
            <consortium name="The Broad Institute Genome Sequencing Platform"/>
            <person name="Russ C."/>
            <person name="Nusbaum C."/>
            <person name="Tyler B."/>
            <person name="van West P."/>
            <person name="Dieguez-Uribeondo J."/>
            <person name="de Bruijn I."/>
            <person name="Tripathy S."/>
            <person name="Jiang R."/>
            <person name="Young S.K."/>
            <person name="Zeng Q."/>
            <person name="Gargeya S."/>
            <person name="Fitzgerald M."/>
            <person name="Haas B."/>
            <person name="Abouelleil A."/>
            <person name="Alvarado L."/>
            <person name="Arachchi H.M."/>
            <person name="Berlin A."/>
            <person name="Chapman S.B."/>
            <person name="Goldberg J."/>
            <person name="Griggs A."/>
            <person name="Gujja S."/>
            <person name="Hansen M."/>
            <person name="Howarth C."/>
            <person name="Imamovic A."/>
            <person name="Larimer J."/>
            <person name="McCowen C."/>
            <person name="Montmayeur A."/>
            <person name="Murphy C."/>
            <person name="Neiman D."/>
            <person name="Pearson M."/>
            <person name="Priest M."/>
            <person name="Roberts A."/>
            <person name="Saif S."/>
            <person name="Shea T."/>
            <person name="Sisk P."/>
            <person name="Sykes S."/>
            <person name="Wortman J."/>
            <person name="Nusbaum C."/>
            <person name="Birren B."/>
        </authorList>
    </citation>
    <scope>NUCLEOTIDE SEQUENCE [LARGE SCALE GENOMIC DNA]</scope>
    <source>
        <strain evidence="2 3">VS20</strain>
    </source>
</reference>
<dbReference type="InterPro" id="IPR036291">
    <property type="entry name" value="NAD(P)-bd_dom_sf"/>
</dbReference>
<dbReference type="RefSeq" id="XP_008620708.1">
    <property type="nucleotide sequence ID" value="XM_008622486.1"/>
</dbReference>
<dbReference type="PANTHER" id="PTHR12126">
    <property type="entry name" value="NADH-UBIQUINONE OXIDOREDUCTASE 39 KDA SUBUNIT-RELATED"/>
    <property type="match status" value="1"/>
</dbReference>
<evidence type="ECO:0000313" key="3">
    <source>
        <dbReference type="Proteomes" id="UP000030762"/>
    </source>
</evidence>